<reference evidence="1" key="2">
    <citation type="journal article" date="2015" name="Gigascience">
        <title>Reconstructing a comprehensive transcriptome assembly of a white-pupal translocated strain of the pest fruit fly Bactrocera cucurbitae.</title>
        <authorList>
            <person name="Sim S.B."/>
            <person name="Calla B."/>
            <person name="Hall B."/>
            <person name="DeRego T."/>
            <person name="Geib S.M."/>
        </authorList>
    </citation>
    <scope>NUCLEOTIDE SEQUENCE</scope>
</reference>
<evidence type="ECO:0000313" key="1">
    <source>
        <dbReference type="EMBL" id="JAD10126.1"/>
    </source>
</evidence>
<feature type="non-terminal residue" evidence="1">
    <location>
        <position position="123"/>
    </location>
</feature>
<organism evidence="1">
    <name type="scientific">Zeugodacus cucurbitae</name>
    <name type="common">Melon fruit fly</name>
    <name type="synonym">Bactrocera cucurbitae</name>
    <dbReference type="NCBI Taxonomy" id="28588"/>
    <lineage>
        <taxon>Eukaryota</taxon>
        <taxon>Metazoa</taxon>
        <taxon>Ecdysozoa</taxon>
        <taxon>Arthropoda</taxon>
        <taxon>Hexapoda</taxon>
        <taxon>Insecta</taxon>
        <taxon>Pterygota</taxon>
        <taxon>Neoptera</taxon>
        <taxon>Endopterygota</taxon>
        <taxon>Diptera</taxon>
        <taxon>Brachycera</taxon>
        <taxon>Muscomorpha</taxon>
        <taxon>Tephritoidea</taxon>
        <taxon>Tephritidae</taxon>
        <taxon>Zeugodacus</taxon>
        <taxon>Zeugodacus</taxon>
    </lineage>
</organism>
<protein>
    <submittedName>
        <fullName evidence="1">Uncharacterized protein</fullName>
    </submittedName>
</protein>
<proteinExistence type="predicted"/>
<accession>A0A0A1XGQ5</accession>
<gene>
    <name evidence="1" type="ORF">g.8691</name>
</gene>
<sequence>MEITTKITRKSILKMFEEVRVHLSCLEEFKLHLMCLLVGLTCCHLVAGCCYFPTAALSSIGKLNTYHTNKKLTHTHTHMYKHTNTNKKRHLPSPQRERTQISLNHYNNSCVKECVCRNEKAKR</sequence>
<reference evidence="1" key="1">
    <citation type="submission" date="2014-11" db="EMBL/GenBank/DDBJ databases">
        <authorList>
            <person name="Geib S."/>
        </authorList>
    </citation>
    <scope>NUCLEOTIDE SEQUENCE</scope>
</reference>
<dbReference type="EMBL" id="GBXI01004166">
    <property type="protein sequence ID" value="JAD10126.1"/>
    <property type="molecule type" value="Transcribed_RNA"/>
</dbReference>
<dbReference type="AlphaFoldDB" id="A0A0A1XGQ5"/>
<name>A0A0A1XGQ5_ZEUCU</name>